<keyword evidence="2" id="KW-1185">Reference proteome</keyword>
<reference evidence="2" key="1">
    <citation type="journal article" date="2019" name="Int. J. Syst. Evol. Microbiol.">
        <title>The Global Catalogue of Microorganisms (GCM) 10K type strain sequencing project: providing services to taxonomists for standard genome sequencing and annotation.</title>
        <authorList>
            <consortium name="The Broad Institute Genomics Platform"/>
            <consortium name="The Broad Institute Genome Sequencing Center for Infectious Disease"/>
            <person name="Wu L."/>
            <person name="Ma J."/>
        </authorList>
    </citation>
    <scope>NUCLEOTIDE SEQUENCE [LARGE SCALE GENOMIC DNA]</scope>
    <source>
        <strain evidence="2">CCUG 70865</strain>
    </source>
</reference>
<protein>
    <submittedName>
        <fullName evidence="1">DUF5713 family protein</fullName>
    </submittedName>
</protein>
<sequence>MIAGSEQEQNNPYMREMKHLIFILATLIFTSCVTKNHSSDQTVAAIKQQDLKNKTIRNYRILEGMYKDSYFPRQSVDKVKAVLLEFCFNIEKSKPKSLEQLYELSHDATGKINNLQDEFYRNGSEIETAAREVIAIDFEFISKAYGFKADTEELTSNRDCRVLQTFLL</sequence>
<dbReference type="RefSeq" id="WP_379815487.1">
    <property type="nucleotide sequence ID" value="NZ_JBHUDZ010000016.1"/>
</dbReference>
<evidence type="ECO:0000313" key="2">
    <source>
        <dbReference type="Proteomes" id="UP001597138"/>
    </source>
</evidence>
<evidence type="ECO:0000313" key="1">
    <source>
        <dbReference type="EMBL" id="MFD1604395.1"/>
    </source>
</evidence>
<proteinExistence type="predicted"/>
<organism evidence="1 2">
    <name type="scientific">Flavobacterium artemisiae</name>
    <dbReference type="NCBI Taxonomy" id="2126556"/>
    <lineage>
        <taxon>Bacteria</taxon>
        <taxon>Pseudomonadati</taxon>
        <taxon>Bacteroidota</taxon>
        <taxon>Flavobacteriia</taxon>
        <taxon>Flavobacteriales</taxon>
        <taxon>Flavobacteriaceae</taxon>
        <taxon>Flavobacterium</taxon>
    </lineage>
</organism>
<dbReference type="Pfam" id="PF18977">
    <property type="entry name" value="DUF5713"/>
    <property type="match status" value="1"/>
</dbReference>
<name>A0ABW4HGT4_9FLAO</name>
<dbReference type="InterPro" id="IPR043767">
    <property type="entry name" value="DUF5713"/>
</dbReference>
<dbReference type="EMBL" id="JBHUDZ010000016">
    <property type="protein sequence ID" value="MFD1604395.1"/>
    <property type="molecule type" value="Genomic_DNA"/>
</dbReference>
<dbReference type="Proteomes" id="UP001597138">
    <property type="component" value="Unassembled WGS sequence"/>
</dbReference>
<gene>
    <name evidence="1" type="ORF">ACFSC2_16785</name>
</gene>
<comment type="caution">
    <text evidence="1">The sequence shown here is derived from an EMBL/GenBank/DDBJ whole genome shotgun (WGS) entry which is preliminary data.</text>
</comment>
<accession>A0ABW4HGT4</accession>